<evidence type="ECO:0000313" key="1">
    <source>
        <dbReference type="EMBL" id="CBW74001.1"/>
    </source>
</evidence>
<dbReference type="AlphaFoldDB" id="E5AMC4"/>
<gene>
    <name evidence="1" type="ordered locus">RBRH_03321</name>
</gene>
<name>E5AMC4_MYCRK</name>
<reference evidence="1 2" key="1">
    <citation type="journal article" date="2011" name="J. Bacteriol.">
        <title>Complete genome sequence of Burkholderia rhizoxinica, an endosymbiont of Rhizopus microsporus.</title>
        <authorList>
            <person name="Lackner G."/>
            <person name="Moebius N."/>
            <person name="Partida-Martinez L."/>
            <person name="Hertweck C."/>
        </authorList>
    </citation>
    <scope>NUCLEOTIDE SEQUENCE [LARGE SCALE GENOMIC DNA]</scope>
    <source>
        <strain evidence="2">DSM 19002 / CIP 109453 / HKI 454</strain>
    </source>
</reference>
<evidence type="ECO:0000313" key="2">
    <source>
        <dbReference type="Proteomes" id="UP000007437"/>
    </source>
</evidence>
<dbReference type="HOGENOM" id="CLU_2615282_0_0_4"/>
<proteinExistence type="predicted"/>
<dbReference type="STRING" id="882378.RBRH_03321"/>
<organism evidence="1 2">
    <name type="scientific">Mycetohabitans rhizoxinica (strain DSM 19002 / CIP 109453 / HKI 454)</name>
    <name type="common">Paraburkholderia rhizoxinica</name>
    <dbReference type="NCBI Taxonomy" id="882378"/>
    <lineage>
        <taxon>Bacteria</taxon>
        <taxon>Pseudomonadati</taxon>
        <taxon>Pseudomonadota</taxon>
        <taxon>Betaproteobacteria</taxon>
        <taxon>Burkholderiales</taxon>
        <taxon>Burkholderiaceae</taxon>
        <taxon>Mycetohabitans</taxon>
    </lineage>
</organism>
<dbReference type="KEGG" id="brh:RBRH_03321"/>
<protein>
    <submittedName>
        <fullName evidence="1">Uncharacterized protein</fullName>
    </submittedName>
</protein>
<sequence>MPPLAMWIILSSIKDFGAFDEPAYVCCRAGPGIATLYCAGRFLYAGDAAGSPAGNKAGARQLVRASGSARRLLSGQAT</sequence>
<dbReference type="EMBL" id="FR687359">
    <property type="protein sequence ID" value="CBW74001.1"/>
    <property type="molecule type" value="Genomic_DNA"/>
</dbReference>
<dbReference type="Proteomes" id="UP000007437">
    <property type="component" value="Chromosome"/>
</dbReference>
<accession>E5AMC4</accession>